<protein>
    <submittedName>
        <fullName evidence="1">Uncharacterized protein</fullName>
    </submittedName>
</protein>
<sequence length="483" mass="55054">MEGYKKTQENRLNIITGENVADIDVINENFIMHEENLGSIDSIELDGFKEDNEFNSKKSITNLIKFIWKKIGMLSNLKTLSKTNLVDSINELFIKIKDNKEDIKKLDEITKPNLVDNSSAEWKSLNIYAGVTSESGIKKNIGDFLIKQDYSTDDTFTLSAKIEYQIQEPVYGKKAKISIQAKGDVTNNEHMISSSVEKTGTGEFIHTNKFKLNSKQLTNNVFNFSMRIDNVLIGTFKVKELKIEKGETATAWCYSANDIVTLDQKLNKYTGNWKVHDDPVMTSMIIDMLSTVPKKNTGQINDLSWIDIYKLIDEYREFIPKFDKRFLSALMRNNDLKFYLTGFLPKVVKQPWSLYALTSFSAGIHHMVKNDSRFKLIHQKYSTVESELNNCCKDKDIVVFACLGKKNGTSGSSSMYATWNNGNKRTLLSSYDLSNPQKVESGTIYQVGFTNSVFSLTNGQVAIEVYKFTDDNIDYRDCFDNLS</sequence>
<dbReference type="Proteomes" id="UP000713904">
    <property type="component" value="Unassembled WGS sequence"/>
</dbReference>
<reference evidence="1 2" key="1">
    <citation type="submission" date="2020-05" db="EMBL/GenBank/DDBJ databases">
        <title>Draft genome of xy-202 and genomic insight in genome of the genus Peptostreptococcus.</title>
        <authorList>
            <person name="Zhang Z."/>
        </authorList>
    </citation>
    <scope>NUCLEOTIDE SEQUENCE [LARGE SCALE GENOMIC DNA]</scope>
    <source>
        <strain evidence="1 2">DSM 27025</strain>
    </source>
</reference>
<accession>A0ABR6TMF7</accession>
<evidence type="ECO:0000313" key="1">
    <source>
        <dbReference type="EMBL" id="MBC2576589.1"/>
    </source>
</evidence>
<proteinExistence type="predicted"/>
<gene>
    <name evidence="1" type="ORF">HLB29_07790</name>
</gene>
<name>A0ABR6TMF7_9FIRM</name>
<comment type="caution">
    <text evidence="1">The sequence shown here is derived from an EMBL/GenBank/DDBJ whole genome shotgun (WGS) entry which is preliminary data.</text>
</comment>
<evidence type="ECO:0000313" key="2">
    <source>
        <dbReference type="Proteomes" id="UP000713904"/>
    </source>
</evidence>
<dbReference type="EMBL" id="JABGBW010000007">
    <property type="protein sequence ID" value="MBC2576589.1"/>
    <property type="molecule type" value="Genomic_DNA"/>
</dbReference>
<dbReference type="RefSeq" id="WP_185624609.1">
    <property type="nucleotide sequence ID" value="NZ_JABGBW010000007.1"/>
</dbReference>
<keyword evidence="2" id="KW-1185">Reference proteome</keyword>
<organism evidence="1 2">
    <name type="scientific">Peptostreptococcus canis</name>
    <dbReference type="NCBI Taxonomy" id="1159213"/>
    <lineage>
        <taxon>Bacteria</taxon>
        <taxon>Bacillati</taxon>
        <taxon>Bacillota</taxon>
        <taxon>Clostridia</taxon>
        <taxon>Peptostreptococcales</taxon>
        <taxon>Peptostreptococcaceae</taxon>
        <taxon>Peptostreptococcus</taxon>
    </lineage>
</organism>